<evidence type="ECO:0000313" key="1">
    <source>
        <dbReference type="EMBL" id="RTZ80924.1"/>
    </source>
</evidence>
<dbReference type="Proteomes" id="UP000286801">
    <property type="component" value="Unassembled WGS sequence"/>
</dbReference>
<dbReference type="Pfam" id="PF09986">
    <property type="entry name" value="DUF2225"/>
    <property type="match status" value="1"/>
</dbReference>
<organism evidence="1 2">
    <name type="scientific">SAR324 cluster bacterium</name>
    <dbReference type="NCBI Taxonomy" id="2024889"/>
    <lineage>
        <taxon>Bacteria</taxon>
        <taxon>Deltaproteobacteria</taxon>
        <taxon>SAR324 cluster</taxon>
    </lineage>
</organism>
<evidence type="ECO:0000313" key="2">
    <source>
        <dbReference type="Proteomes" id="UP000286801"/>
    </source>
</evidence>
<comment type="caution">
    <text evidence="1">The sequence shown here is derived from an EMBL/GenBank/DDBJ whole genome shotgun (WGS) entry which is preliminary data.</text>
</comment>
<dbReference type="Gene3D" id="1.10.3680.10">
    <property type="entry name" value="TerB-like"/>
    <property type="match status" value="1"/>
</dbReference>
<sequence>MQLPNLDEMSAEEKMWFANSIAGMVVADGHADQSEMSFLRAAINFMDNKDEIDNLMVIIKNGNPPELGPLDIDPKQAFLMLKYLAQLMVADADLSPKEISYFLLAGRSLSFNNEILNKLWKSARSLLERDLPQAIVETGSLKTKVSLTKVDETGVTFRLGKALMPKVKIMLYVLKSVHSELPLKGNEEHWDPLDCKMEKQHQVKFDEGSYVVRAHIEQRLFEDHGIMQIMHPEDYAVVSDGGFFDTEKDSLLGSFLGCYVCDNPKIKFYVLHSKSMITDPNIFGVSSFVRSAGELKFCDFNLIQVASCSKCGFSSNDKEHFKRQKTSEPTFSVEEFSKGWEEKIAPLLKKAQDIGETFYGEERDIQQGILSYDLAIATFEQMASIASNDNVKGAALRKKASMLMIQAEMLMESKNRDAAEANLKKTVDTLEPIFESLEGLHLLHTCVLLFQIKIYLNELQSAAQYMKFLDNYDTDGKLKEGTEEFKELKVSSAKLKATFDDRAILTKEAMTHFHLDDE</sequence>
<reference evidence="1 2" key="1">
    <citation type="submission" date="2018-06" db="EMBL/GenBank/DDBJ databases">
        <title>Combined omics and stable isotope probing to characterize newly discovered Mariana Back-Arc vent microbial communities.</title>
        <authorList>
            <person name="Trembath-Reichert E."/>
            <person name="Huber J.A."/>
        </authorList>
    </citation>
    <scope>NUCLEOTIDE SEQUENCE [LARGE SCALE GENOMIC DNA]</scope>
    <source>
        <strain evidence="1">MAG 63_1</strain>
    </source>
</reference>
<dbReference type="EMBL" id="QNZL01000059">
    <property type="protein sequence ID" value="RTZ80924.1"/>
    <property type="molecule type" value="Genomic_DNA"/>
</dbReference>
<gene>
    <name evidence="1" type="ORF">DSY97_02200</name>
</gene>
<protein>
    <submittedName>
        <fullName evidence="1">DUF2225 domain-containing protein</fullName>
    </submittedName>
</protein>
<name>A0A432GB75_9DELT</name>
<dbReference type="CDD" id="cd07177">
    <property type="entry name" value="terB_like"/>
    <property type="match status" value="1"/>
</dbReference>
<proteinExistence type="predicted"/>
<dbReference type="SUPFAM" id="SSF158682">
    <property type="entry name" value="TerB-like"/>
    <property type="match status" value="1"/>
</dbReference>
<dbReference type="InterPro" id="IPR018708">
    <property type="entry name" value="DUF2225"/>
</dbReference>
<accession>A0A432GB75</accession>
<dbReference type="AlphaFoldDB" id="A0A432GB75"/>
<dbReference type="InterPro" id="IPR029024">
    <property type="entry name" value="TerB-like"/>
</dbReference>